<evidence type="ECO:0000256" key="11">
    <source>
        <dbReference type="ARBA" id="ARBA00023136"/>
    </source>
</evidence>
<reference evidence="15 16" key="1">
    <citation type="submission" date="2021-03" db="EMBL/GenBank/DDBJ databases">
        <title>Antimicrobial resistance genes in bacteria isolated from Japanese honey, and their potential for conferring macrolide and lincosamide resistance in the American foulbrood pathogen Paenibacillus larvae.</title>
        <authorList>
            <person name="Okamoto M."/>
            <person name="Kumagai M."/>
            <person name="Kanamori H."/>
            <person name="Takamatsu D."/>
        </authorList>
    </citation>
    <scope>NUCLEOTIDE SEQUENCE [LARGE SCALE GENOMIC DNA]</scope>
    <source>
        <strain evidence="15 16">J42TS3</strain>
    </source>
</reference>
<evidence type="ECO:0000256" key="7">
    <source>
        <dbReference type="ARBA" id="ARBA00022824"/>
    </source>
</evidence>
<dbReference type="EMBL" id="BOSL01000001">
    <property type="protein sequence ID" value="GIP51603.1"/>
    <property type="molecule type" value="Genomic_DNA"/>
</dbReference>
<keyword evidence="13" id="KW-0325">Glycoprotein</keyword>
<keyword evidence="5" id="KW-0812">Transmembrane</keyword>
<sequence>MKIAYFIMAHHKPAMFLRLLNAIYAENHIYLIHIDSSADAEIHELANNLSQSNSNIRILPSRFLSWGGWSLIQVELDALTYLLNWDSDWSYYINLSGQDFPLVRQIQLEQFLLGKNSNYLTAKPINLEPNQKKQMQAYYRIEDCGKIVNLGERRPFEDYFSPEIEPYYGSQWKMITRAFAEYAATSHLSFEMQDYYRYTFIPDEAFFQTLLLNGDFKETHVNGNYRFINMQQFATAFQRPVVITMDYLQTIFQSDALFARKFDEDVDSSILDIIERSLGL</sequence>
<dbReference type="InterPro" id="IPR043538">
    <property type="entry name" value="XYLT"/>
</dbReference>
<evidence type="ECO:0000256" key="9">
    <source>
        <dbReference type="ARBA" id="ARBA00022989"/>
    </source>
</evidence>
<evidence type="ECO:0000256" key="13">
    <source>
        <dbReference type="ARBA" id="ARBA00023180"/>
    </source>
</evidence>
<dbReference type="Pfam" id="PF02485">
    <property type="entry name" value="Branch"/>
    <property type="match status" value="1"/>
</dbReference>
<organism evidence="15 16">
    <name type="scientific">Paenibacillus vini</name>
    <dbReference type="NCBI Taxonomy" id="1476024"/>
    <lineage>
        <taxon>Bacteria</taxon>
        <taxon>Bacillati</taxon>
        <taxon>Bacillota</taxon>
        <taxon>Bacilli</taxon>
        <taxon>Bacillales</taxon>
        <taxon>Paenibacillaceae</taxon>
        <taxon>Paenibacillus</taxon>
    </lineage>
</organism>
<evidence type="ECO:0000313" key="16">
    <source>
        <dbReference type="Proteomes" id="UP000679992"/>
    </source>
</evidence>
<comment type="caution">
    <text evidence="15">The sequence shown here is derived from an EMBL/GenBank/DDBJ whole genome shotgun (WGS) entry which is preliminary data.</text>
</comment>
<evidence type="ECO:0000256" key="8">
    <source>
        <dbReference type="ARBA" id="ARBA00022968"/>
    </source>
</evidence>
<dbReference type="InterPro" id="IPR003406">
    <property type="entry name" value="Glyco_trans_14"/>
</dbReference>
<evidence type="ECO:0000256" key="3">
    <source>
        <dbReference type="ARBA" id="ARBA00022676"/>
    </source>
</evidence>
<proteinExistence type="predicted"/>
<keyword evidence="10" id="KW-0333">Golgi apparatus</keyword>
<evidence type="ECO:0000256" key="1">
    <source>
        <dbReference type="ARBA" id="ARBA00004323"/>
    </source>
</evidence>
<evidence type="ECO:0000313" key="15">
    <source>
        <dbReference type="EMBL" id="GIP51603.1"/>
    </source>
</evidence>
<comment type="subcellular location">
    <subcellularLocation>
        <location evidence="2">Endoplasmic reticulum membrane</location>
        <topology evidence="2">Single-pass type II membrane protein</topology>
    </subcellularLocation>
    <subcellularLocation>
        <location evidence="1">Golgi apparatus membrane</location>
        <topology evidence="1">Single-pass type II membrane protein</topology>
    </subcellularLocation>
</comment>
<evidence type="ECO:0000256" key="14">
    <source>
        <dbReference type="ARBA" id="ARBA00042865"/>
    </source>
</evidence>
<accession>A0ABQ4M6H4</accession>
<evidence type="ECO:0000256" key="6">
    <source>
        <dbReference type="ARBA" id="ARBA00022723"/>
    </source>
</evidence>
<evidence type="ECO:0000256" key="5">
    <source>
        <dbReference type="ARBA" id="ARBA00022692"/>
    </source>
</evidence>
<dbReference type="PANTHER" id="PTHR46025">
    <property type="entry name" value="XYLOSYLTRANSFERASE OXT"/>
    <property type="match status" value="1"/>
</dbReference>
<keyword evidence="12" id="KW-1015">Disulfide bond</keyword>
<evidence type="ECO:0000256" key="4">
    <source>
        <dbReference type="ARBA" id="ARBA00022679"/>
    </source>
</evidence>
<keyword evidence="6" id="KW-0479">Metal-binding</keyword>
<dbReference type="GO" id="GO:0016740">
    <property type="term" value="F:transferase activity"/>
    <property type="evidence" value="ECO:0007669"/>
    <property type="project" value="UniProtKB-KW"/>
</dbReference>
<dbReference type="RefSeq" id="WP_213653728.1">
    <property type="nucleotide sequence ID" value="NZ_BOSL01000001.1"/>
</dbReference>
<keyword evidence="16" id="KW-1185">Reference proteome</keyword>
<evidence type="ECO:0000256" key="10">
    <source>
        <dbReference type="ARBA" id="ARBA00023034"/>
    </source>
</evidence>
<keyword evidence="4 15" id="KW-0808">Transferase</keyword>
<protein>
    <recommendedName>
        <fullName evidence="14">Peptide O-xylosyltransferase</fullName>
    </recommendedName>
</protein>
<keyword evidence="3" id="KW-0328">Glycosyltransferase</keyword>
<gene>
    <name evidence="15" type="ORF">J42TS3_06380</name>
</gene>
<dbReference type="Proteomes" id="UP000679992">
    <property type="component" value="Unassembled WGS sequence"/>
</dbReference>
<dbReference type="PANTHER" id="PTHR46025:SF3">
    <property type="entry name" value="XYLOSYLTRANSFERASE OXT"/>
    <property type="match status" value="1"/>
</dbReference>
<evidence type="ECO:0000256" key="12">
    <source>
        <dbReference type="ARBA" id="ARBA00023157"/>
    </source>
</evidence>
<keyword evidence="11" id="KW-0472">Membrane</keyword>
<evidence type="ECO:0000256" key="2">
    <source>
        <dbReference type="ARBA" id="ARBA00004648"/>
    </source>
</evidence>
<keyword evidence="8" id="KW-0735">Signal-anchor</keyword>
<name>A0ABQ4M6H4_9BACL</name>
<keyword evidence="7" id="KW-0256">Endoplasmic reticulum</keyword>
<keyword evidence="9" id="KW-1133">Transmembrane helix</keyword>